<dbReference type="Gene3D" id="3.40.50.150">
    <property type="entry name" value="Vaccinia Virus protein VP39"/>
    <property type="match status" value="1"/>
</dbReference>
<dbReference type="InterPro" id="IPR041698">
    <property type="entry name" value="Methyltransf_25"/>
</dbReference>
<dbReference type="InterPro" id="IPR029063">
    <property type="entry name" value="SAM-dependent_MTases_sf"/>
</dbReference>
<dbReference type="Pfam" id="PF13649">
    <property type="entry name" value="Methyltransf_25"/>
    <property type="match status" value="1"/>
</dbReference>
<dbReference type="CDD" id="cd02440">
    <property type="entry name" value="AdoMet_MTases"/>
    <property type="match status" value="1"/>
</dbReference>
<dbReference type="AlphaFoldDB" id="A0A9D1JGQ9"/>
<keyword evidence="2" id="KW-0808">Transferase</keyword>
<evidence type="ECO:0000313" key="4">
    <source>
        <dbReference type="EMBL" id="HIR93716.1"/>
    </source>
</evidence>
<evidence type="ECO:0000256" key="2">
    <source>
        <dbReference type="ARBA" id="ARBA00022679"/>
    </source>
</evidence>
<dbReference type="SUPFAM" id="SSF53335">
    <property type="entry name" value="S-adenosyl-L-methionine-dependent methyltransferases"/>
    <property type="match status" value="1"/>
</dbReference>
<gene>
    <name evidence="4" type="ORF">IAB98_09895</name>
</gene>
<dbReference type="PANTHER" id="PTHR43861">
    <property type="entry name" value="TRANS-ACONITATE 2-METHYLTRANSFERASE-RELATED"/>
    <property type="match status" value="1"/>
</dbReference>
<accession>A0A9D1JGQ9</accession>
<dbReference type="GO" id="GO:0008168">
    <property type="term" value="F:methyltransferase activity"/>
    <property type="evidence" value="ECO:0007669"/>
    <property type="project" value="UniProtKB-KW"/>
</dbReference>
<comment type="caution">
    <text evidence="4">The sequence shown here is derived from an EMBL/GenBank/DDBJ whole genome shotgun (WGS) entry which is preliminary data.</text>
</comment>
<dbReference type="Proteomes" id="UP000886841">
    <property type="component" value="Unassembled WGS sequence"/>
</dbReference>
<reference evidence="4" key="2">
    <citation type="journal article" date="2021" name="PeerJ">
        <title>Extensive microbial diversity within the chicken gut microbiome revealed by metagenomics and culture.</title>
        <authorList>
            <person name="Gilroy R."/>
            <person name="Ravi A."/>
            <person name="Getino M."/>
            <person name="Pursley I."/>
            <person name="Horton D.L."/>
            <person name="Alikhan N.F."/>
            <person name="Baker D."/>
            <person name="Gharbi K."/>
            <person name="Hall N."/>
            <person name="Watson M."/>
            <person name="Adriaenssens E.M."/>
            <person name="Foster-Nyarko E."/>
            <person name="Jarju S."/>
            <person name="Secka A."/>
            <person name="Antonio M."/>
            <person name="Oren A."/>
            <person name="Chaudhuri R.R."/>
            <person name="La Ragione R."/>
            <person name="Hildebrand F."/>
            <person name="Pallen M.J."/>
        </authorList>
    </citation>
    <scope>NUCLEOTIDE SEQUENCE</scope>
    <source>
        <strain evidence="4">ChiSxjej1B13-7041</strain>
    </source>
</reference>
<protein>
    <submittedName>
        <fullName evidence="4">Class I SAM-dependent methyltransferase</fullName>
    </submittedName>
</protein>
<organism evidence="4 5">
    <name type="scientific">Candidatus Egerieimonas intestinavium</name>
    <dbReference type="NCBI Taxonomy" id="2840777"/>
    <lineage>
        <taxon>Bacteria</taxon>
        <taxon>Bacillati</taxon>
        <taxon>Bacillota</taxon>
        <taxon>Clostridia</taxon>
        <taxon>Lachnospirales</taxon>
        <taxon>Lachnospiraceae</taxon>
        <taxon>Lachnospiraceae incertae sedis</taxon>
        <taxon>Candidatus Egerieimonas</taxon>
    </lineage>
</organism>
<dbReference type="PANTHER" id="PTHR43861:SF1">
    <property type="entry name" value="TRANS-ACONITATE 2-METHYLTRANSFERASE"/>
    <property type="match status" value="1"/>
</dbReference>
<proteinExistence type="predicted"/>
<keyword evidence="1 4" id="KW-0489">Methyltransferase</keyword>
<evidence type="ECO:0000256" key="1">
    <source>
        <dbReference type="ARBA" id="ARBA00022603"/>
    </source>
</evidence>
<reference evidence="4" key="1">
    <citation type="submission" date="2020-10" db="EMBL/GenBank/DDBJ databases">
        <authorList>
            <person name="Gilroy R."/>
        </authorList>
    </citation>
    <scope>NUCLEOTIDE SEQUENCE</scope>
    <source>
        <strain evidence="4">ChiSxjej1B13-7041</strain>
    </source>
</reference>
<dbReference type="EMBL" id="DVHU01000089">
    <property type="protein sequence ID" value="HIR93716.1"/>
    <property type="molecule type" value="Genomic_DNA"/>
</dbReference>
<evidence type="ECO:0000259" key="3">
    <source>
        <dbReference type="Pfam" id="PF13649"/>
    </source>
</evidence>
<evidence type="ECO:0000313" key="5">
    <source>
        <dbReference type="Proteomes" id="UP000886841"/>
    </source>
</evidence>
<dbReference type="GO" id="GO:0032259">
    <property type="term" value="P:methylation"/>
    <property type="evidence" value="ECO:0007669"/>
    <property type="project" value="UniProtKB-KW"/>
</dbReference>
<feature type="domain" description="Methyltransferase" evidence="3">
    <location>
        <begin position="40"/>
        <end position="128"/>
    </location>
</feature>
<name>A0A9D1JGQ9_9FIRM</name>
<sequence>MDSIDYYNRYAVPYYESTIDLDMSEIMQPFLEELPENAEVLDLGCGSGRDSLTLEEQGCLVTALDGSEEMCKLAEIYIDKPVLCMTYDEMDFDQVFDGIWACASLVHLTPQEMKGTLVKLRQALKDDGVLYFSVHQGDRRGTYNGRYFCDYTRQELRELLDEVGGYKVIDIWRTSDVRSGRDDRIWLNVLVRKLPEE</sequence>